<accession>A0A0E3ZC45</accession>
<protein>
    <recommendedName>
        <fullName evidence="2">SIS domain-containing protein</fullName>
    </recommendedName>
</protein>
<gene>
    <name evidence="3" type="ORF">VC03_05450</name>
</gene>
<dbReference type="STRING" id="187101.VC03_05450"/>
<dbReference type="SUPFAM" id="SSF53697">
    <property type="entry name" value="SIS domain"/>
    <property type="match status" value="1"/>
</dbReference>
<dbReference type="Proteomes" id="UP000033103">
    <property type="component" value="Chromosome"/>
</dbReference>
<evidence type="ECO:0000313" key="3">
    <source>
        <dbReference type="EMBL" id="AKC95922.1"/>
    </source>
</evidence>
<keyword evidence="4" id="KW-1185">Reference proteome</keyword>
<dbReference type="GO" id="GO:0004360">
    <property type="term" value="F:glutamine-fructose-6-phosphate transaminase (isomerizing) activity"/>
    <property type="evidence" value="ECO:0007669"/>
    <property type="project" value="TreeGrafter"/>
</dbReference>
<feature type="domain" description="SIS" evidence="2">
    <location>
        <begin position="17"/>
        <end position="162"/>
    </location>
</feature>
<name>A0A0E3ZC45_9FUSO</name>
<dbReference type="PANTHER" id="PTHR10937:SF17">
    <property type="entry name" value="GLUCOSAMINE-FRUCTOSE-6-PHOSPHATE AMINOTRANSFERASE"/>
    <property type="match status" value="1"/>
</dbReference>
<keyword evidence="1" id="KW-0677">Repeat</keyword>
<dbReference type="PATRIC" id="fig|1069640.6.peg.1081"/>
<dbReference type="PANTHER" id="PTHR10937">
    <property type="entry name" value="GLUCOSAMINE--FRUCTOSE-6-PHOSPHATE AMINOTRANSFERASE, ISOMERIZING"/>
    <property type="match status" value="1"/>
</dbReference>
<dbReference type="InterPro" id="IPR035466">
    <property type="entry name" value="GlmS/AgaS_SIS"/>
</dbReference>
<dbReference type="Pfam" id="PF01380">
    <property type="entry name" value="SIS"/>
    <property type="match status" value="1"/>
</dbReference>
<dbReference type="KEGG" id="sns:VC03_05450"/>
<reference evidence="3 4" key="1">
    <citation type="journal article" date="2012" name="BMC Genomics">
        <title>Genomic sequence analysis and characterization of Sneathia amnii sp. nov.</title>
        <authorList>
            <consortium name="Vaginal Microbiome Consortium (additional members)"/>
            <person name="Harwich M.D.Jr."/>
            <person name="Serrano M.G."/>
            <person name="Fettweis J.M."/>
            <person name="Alves J.M."/>
            <person name="Reimers M.A."/>
            <person name="Buck G.A."/>
            <person name="Jefferson K.K."/>
        </authorList>
    </citation>
    <scope>NUCLEOTIDE SEQUENCE [LARGE SCALE GENOMIC DNA]</scope>
    <source>
        <strain evidence="3 4">SN35</strain>
    </source>
</reference>
<dbReference type="RefSeq" id="WP_046329026.1">
    <property type="nucleotide sequence ID" value="NZ_CP011280.1"/>
</dbReference>
<dbReference type="HOGENOM" id="CLU_012520_1_1_0"/>
<dbReference type="InterPro" id="IPR001347">
    <property type="entry name" value="SIS_dom"/>
</dbReference>
<dbReference type="GO" id="GO:0006047">
    <property type="term" value="P:UDP-N-acetylglucosamine metabolic process"/>
    <property type="evidence" value="ECO:0007669"/>
    <property type="project" value="TreeGrafter"/>
</dbReference>
<dbReference type="GO" id="GO:0097367">
    <property type="term" value="F:carbohydrate derivative binding"/>
    <property type="evidence" value="ECO:0007669"/>
    <property type="project" value="InterPro"/>
</dbReference>
<proteinExistence type="predicted"/>
<dbReference type="GO" id="GO:0006002">
    <property type="term" value="P:fructose 6-phosphate metabolic process"/>
    <property type="evidence" value="ECO:0007669"/>
    <property type="project" value="TreeGrafter"/>
</dbReference>
<dbReference type="EMBL" id="CP011280">
    <property type="protein sequence ID" value="AKC95922.1"/>
    <property type="molecule type" value="Genomic_DNA"/>
</dbReference>
<dbReference type="CDD" id="cd05008">
    <property type="entry name" value="SIS_GlmS_GlmD_1"/>
    <property type="match status" value="1"/>
</dbReference>
<dbReference type="OrthoDB" id="5150296at2"/>
<dbReference type="InterPro" id="IPR046348">
    <property type="entry name" value="SIS_dom_sf"/>
</dbReference>
<dbReference type="GO" id="GO:0006487">
    <property type="term" value="P:protein N-linked glycosylation"/>
    <property type="evidence" value="ECO:0007669"/>
    <property type="project" value="TreeGrafter"/>
</dbReference>
<dbReference type="PROSITE" id="PS51464">
    <property type="entry name" value="SIS"/>
    <property type="match status" value="1"/>
</dbReference>
<organism evidence="3 4">
    <name type="scientific">Sneathia vaginalis</name>
    <dbReference type="NCBI Taxonomy" id="187101"/>
    <lineage>
        <taxon>Bacteria</taxon>
        <taxon>Fusobacteriati</taxon>
        <taxon>Fusobacteriota</taxon>
        <taxon>Fusobacteriia</taxon>
        <taxon>Fusobacteriales</taxon>
        <taxon>Leptotrichiaceae</taxon>
        <taxon>Sneathia</taxon>
    </lineage>
</organism>
<sequence>MTMYDYILEEKNVLSKILEEFKNIDIRNKKNILIIATGSSKNAALATKYFMQNTLDAIITIVEPFNYVHYSKIDKKIDLVILITQSGKSASIVEAYEYIRANTNIEILTITSNDNCKLAKESEYFLNLNMGEETVGFVTKGFSSTVLNLYLLAIENSNSVDKIAYKKELSDIINDLPNAIQIANSLCDKEREKLKKCSRFSCIAYGDLYGISKEFETKFTETVRVPSIGYELEQFMHGPYLEANKDHILLFLNIKDSNEIRSKMLQEYMEKYVMKTFSFEKNTVFVSIYMATIIQVLSYRISQLKSIDLGKRIFDDFDKVLKSKI</sequence>
<evidence type="ECO:0000313" key="4">
    <source>
        <dbReference type="Proteomes" id="UP000033103"/>
    </source>
</evidence>
<evidence type="ECO:0000259" key="2">
    <source>
        <dbReference type="PROSITE" id="PS51464"/>
    </source>
</evidence>
<dbReference type="Gene3D" id="3.40.50.10490">
    <property type="entry name" value="Glucose-6-phosphate isomerase like protein, domain 1"/>
    <property type="match status" value="2"/>
</dbReference>
<dbReference type="AlphaFoldDB" id="A0A0E3ZC45"/>
<evidence type="ECO:0000256" key="1">
    <source>
        <dbReference type="ARBA" id="ARBA00022737"/>
    </source>
</evidence>